<dbReference type="PROSITE" id="PS51406">
    <property type="entry name" value="FIBRINOGEN_C_2"/>
    <property type="match status" value="1"/>
</dbReference>
<keyword evidence="5" id="KW-1185">Reference proteome</keyword>
<evidence type="ECO:0000259" key="3">
    <source>
        <dbReference type="PROSITE" id="PS51406"/>
    </source>
</evidence>
<feature type="region of interest" description="Disordered" evidence="1">
    <location>
        <begin position="34"/>
        <end position="83"/>
    </location>
</feature>
<dbReference type="EMBL" id="CAWYQH010000130">
    <property type="protein sequence ID" value="CAK8693114.1"/>
    <property type="molecule type" value="Genomic_DNA"/>
</dbReference>
<dbReference type="Proteomes" id="UP001642483">
    <property type="component" value="Unassembled WGS sequence"/>
</dbReference>
<name>A0ABP0GN01_CLALP</name>
<evidence type="ECO:0000313" key="5">
    <source>
        <dbReference type="Proteomes" id="UP001642483"/>
    </source>
</evidence>
<gene>
    <name evidence="4" type="ORF">CVLEPA_LOCUS26440</name>
</gene>
<proteinExistence type="predicted"/>
<comment type="caution">
    <text evidence="4">The sequence shown here is derived from an EMBL/GenBank/DDBJ whole genome shotgun (WGS) entry which is preliminary data.</text>
</comment>
<dbReference type="InterPro" id="IPR050373">
    <property type="entry name" value="Fibrinogen_C-term_domain"/>
</dbReference>
<accession>A0ABP0GN01</accession>
<feature type="domain" description="Fibrinogen C-terminal" evidence="3">
    <location>
        <begin position="96"/>
        <end position="298"/>
    </location>
</feature>
<evidence type="ECO:0000313" key="4">
    <source>
        <dbReference type="EMBL" id="CAK8693114.1"/>
    </source>
</evidence>
<dbReference type="InterPro" id="IPR002181">
    <property type="entry name" value="Fibrinogen_a/b/g_C_dom"/>
</dbReference>
<evidence type="ECO:0000256" key="1">
    <source>
        <dbReference type="SAM" id="MobiDB-lite"/>
    </source>
</evidence>
<dbReference type="PANTHER" id="PTHR19143">
    <property type="entry name" value="FIBRINOGEN/TENASCIN/ANGIOPOEITIN"/>
    <property type="match status" value="1"/>
</dbReference>
<dbReference type="InterPro" id="IPR036056">
    <property type="entry name" value="Fibrinogen-like_C"/>
</dbReference>
<feature type="signal peptide" evidence="2">
    <location>
        <begin position="1"/>
        <end position="19"/>
    </location>
</feature>
<evidence type="ECO:0000256" key="2">
    <source>
        <dbReference type="SAM" id="SignalP"/>
    </source>
</evidence>
<keyword evidence="2" id="KW-0732">Signal</keyword>
<organism evidence="4 5">
    <name type="scientific">Clavelina lepadiformis</name>
    <name type="common">Light-bulb sea squirt</name>
    <name type="synonym">Ascidia lepadiformis</name>
    <dbReference type="NCBI Taxonomy" id="159417"/>
    <lineage>
        <taxon>Eukaryota</taxon>
        <taxon>Metazoa</taxon>
        <taxon>Chordata</taxon>
        <taxon>Tunicata</taxon>
        <taxon>Ascidiacea</taxon>
        <taxon>Aplousobranchia</taxon>
        <taxon>Clavelinidae</taxon>
        <taxon>Clavelina</taxon>
    </lineage>
</organism>
<dbReference type="SUPFAM" id="SSF56496">
    <property type="entry name" value="Fibrinogen C-terminal domain-like"/>
    <property type="match status" value="1"/>
</dbReference>
<feature type="chain" id="PRO_5045115943" description="Fibrinogen C-terminal domain-containing protein" evidence="2">
    <location>
        <begin position="20"/>
        <end position="298"/>
    </location>
</feature>
<dbReference type="InterPro" id="IPR014716">
    <property type="entry name" value="Fibrinogen_a/b/g_C_1"/>
</dbReference>
<feature type="compositionally biased region" description="Basic and acidic residues" evidence="1">
    <location>
        <begin position="61"/>
        <end position="78"/>
    </location>
</feature>
<dbReference type="Gene3D" id="3.90.215.10">
    <property type="entry name" value="Gamma Fibrinogen, chain A, domain 1"/>
    <property type="match status" value="1"/>
</dbReference>
<sequence length="298" mass="32850">MTSLTTCIVLFIFLTTSFAQQCREVTRQVTTTLCDDDDVNSGRKGAKGDIGAPGKAGSPGRKGEKGDPGTGEKGDRGESCNLGSLGSEVQSSLEDLRNSLVPESCENSSIYGRQRLRNGEEAFCEGGWRVIQRRFDGSVDFQFNWDSYKLGFGFLHGEFWLGLDKIHNQTRVGNCKLGIDLWNFGGEHRFAQYNNFVVDDESDLYRLHVSGFSGTAGDSLGYHDNMPFTTKDRDNANGGKCAENGSRKSGGWWFDNCFRAPLNAAWGRSGGSWHNIIWNAWTGSTEALKATTMKIRCS</sequence>
<reference evidence="4 5" key="1">
    <citation type="submission" date="2024-02" db="EMBL/GenBank/DDBJ databases">
        <authorList>
            <person name="Daric V."/>
            <person name="Darras S."/>
        </authorList>
    </citation>
    <scope>NUCLEOTIDE SEQUENCE [LARGE SCALE GENOMIC DNA]</scope>
</reference>
<protein>
    <recommendedName>
        <fullName evidence="3">Fibrinogen C-terminal domain-containing protein</fullName>
    </recommendedName>
</protein>
<dbReference type="CDD" id="cd00087">
    <property type="entry name" value="FReD"/>
    <property type="match status" value="1"/>
</dbReference>
<dbReference type="SMART" id="SM00186">
    <property type="entry name" value="FBG"/>
    <property type="match status" value="1"/>
</dbReference>
<dbReference type="Pfam" id="PF00147">
    <property type="entry name" value="Fibrinogen_C"/>
    <property type="match status" value="1"/>
</dbReference>